<feature type="region of interest" description="Disordered" evidence="3">
    <location>
        <begin position="963"/>
        <end position="1001"/>
    </location>
</feature>
<evidence type="ECO:0000256" key="2">
    <source>
        <dbReference type="ARBA" id="ARBA00022475"/>
    </source>
</evidence>
<feature type="transmembrane region" description="Helical" evidence="4">
    <location>
        <begin position="216"/>
        <end position="238"/>
    </location>
</feature>
<feature type="domain" description="Rhodopsin" evidence="5">
    <location>
        <begin position="41"/>
        <end position="296"/>
    </location>
</feature>
<dbReference type="InterPro" id="IPR049326">
    <property type="entry name" value="Rhodopsin_dom_fungi"/>
</dbReference>
<dbReference type="SUPFAM" id="SSF103473">
    <property type="entry name" value="MFS general substrate transporter"/>
    <property type="match status" value="1"/>
</dbReference>
<feature type="transmembrane region" description="Helical" evidence="4">
    <location>
        <begin position="794"/>
        <end position="814"/>
    </location>
</feature>
<feature type="transmembrane region" description="Helical" evidence="4">
    <location>
        <begin position="433"/>
        <end position="453"/>
    </location>
</feature>
<feature type="transmembrane region" description="Helical" evidence="4">
    <location>
        <begin position="674"/>
        <end position="692"/>
    </location>
</feature>
<evidence type="ECO:0000256" key="3">
    <source>
        <dbReference type="SAM" id="MobiDB-lite"/>
    </source>
</evidence>
<protein>
    <submittedName>
        <fullName evidence="6">Major facilitator superfamily domain-containing protein</fullName>
    </submittedName>
</protein>
<keyword evidence="4" id="KW-0472">Membrane</keyword>
<dbReference type="PANTHER" id="PTHR43702:SF13">
    <property type="entry name" value="MONOSACCHARIDE TRANSPORTER, PUTATIVE (AFU_ORTHOLOGUE AFUA_4G06630)-RELATED"/>
    <property type="match status" value="1"/>
</dbReference>
<feature type="compositionally biased region" description="Basic and acidic residues" evidence="3">
    <location>
        <begin position="980"/>
        <end position="993"/>
    </location>
</feature>
<dbReference type="EMBL" id="JAULSN010000008">
    <property type="protein sequence ID" value="KAK3365755.1"/>
    <property type="molecule type" value="Genomic_DNA"/>
</dbReference>
<sequence>MHRTAMAASTTARDARFPDRGPTVFGITTITSLLASAFVLARLVTRIGIVRKVGLDDYIIVLAWLISMFLSATIDVGTRRGLGRHDKNIDPKDEPALRMGEYVFSVLYNPALMATKTSILVFYLRLAKNTQKLLRRASWAALVIVNTAGTILTFMNIFQCHPVNAAWDIRAQAIRCIPLLTEFICSAPVNIITDLAILILPIPVLTGMQLPSRQKIILVITFAFGIFVTVVDVVRIYYLQQAIAFSPTGASQNPSAIYGQSAGFSWNASLSSMWSAVEVNIGIACACIPTLKPLIIKTLPAMILNPHGARRGSAQVPGAHLLGKHNTKQDVGEDGQPSAATCSVEPPLVPPVPPLAHVEARISEEVSFGEFLAITSDLKISVTHASRQHRPSLVPGNDVPPPAASPNDRSIYFGFVNMARPQSMVRTSATESFKYCVMVVILFFLWGVSYGFLNTLNNAVANVAHMTTAQALGLTSVYFGGGYFFGPLLVGEWLLRHDEHRRIKSDDNRKNPDPVGGFKATFIAGLLIYGTGTIMFWPGAVTTAYGGFMVSGFVVGFGLAVLETAANPFLVLCGPPDYADARLLVASAVTAVGSVLSGLLAKKFLFNRIEAREVDSTTLLDVQWTYLAITLLCVLLALFFYYVPLPEVSEKELERLADQLPVHPDKRSIGGRRLKSWCIFLAVTSQWFYVAAQENMSIYFHGLITAFVEPQLSASDYQPPGFTLSVWNYLLVAHSAFALSRFTAAYLAFLSARHPTYRFVPTPRTTLTACVVLSGLFMLTAVSMRPTENPNLMAIPVVLFFLAEGPIWPLIFSLGLRGQGSQTKRAAAWLTMGGSGPAFWPFVSYAIQKAGGSIQTSLVVVIGLVAASLAFPLFLTFVKDARAMADCHISPFAAKKRLARRQHTGPAAEGEEDHHFFPQGRERCQEETEEARKSWSWGGLPGKLSRGGMTVWRGFRRKTLAKKVPESFAGGQLPEDEDDESRKDNEAPWERQVLDTSILQR</sequence>
<evidence type="ECO:0000256" key="4">
    <source>
        <dbReference type="SAM" id="Phobius"/>
    </source>
</evidence>
<feature type="transmembrane region" description="Helical" evidence="4">
    <location>
        <begin position="139"/>
        <end position="159"/>
    </location>
</feature>
<feature type="transmembrane region" description="Helical" evidence="4">
    <location>
        <begin position="473"/>
        <end position="495"/>
    </location>
</feature>
<accession>A0AAE0JXF7</accession>
<feature type="transmembrane region" description="Helical" evidence="4">
    <location>
        <begin position="23"/>
        <end position="43"/>
    </location>
</feature>
<dbReference type="InterPro" id="IPR011701">
    <property type="entry name" value="MFS"/>
</dbReference>
<feature type="transmembrane region" description="Helical" evidence="4">
    <location>
        <begin position="55"/>
        <end position="74"/>
    </location>
</feature>
<evidence type="ECO:0000256" key="1">
    <source>
        <dbReference type="ARBA" id="ARBA00004429"/>
    </source>
</evidence>
<evidence type="ECO:0000259" key="5">
    <source>
        <dbReference type="Pfam" id="PF20684"/>
    </source>
</evidence>
<dbReference type="Proteomes" id="UP001287356">
    <property type="component" value="Unassembled WGS sequence"/>
</dbReference>
<keyword evidence="4" id="KW-1133">Transmembrane helix</keyword>
<dbReference type="InterPro" id="IPR050375">
    <property type="entry name" value="MFS_TsgA-like"/>
</dbReference>
<feature type="compositionally biased region" description="Basic and acidic residues" evidence="3">
    <location>
        <begin position="912"/>
        <end position="933"/>
    </location>
</feature>
<dbReference type="PANTHER" id="PTHR43702">
    <property type="entry name" value="L-FUCOSE-PROTON SYMPORTER"/>
    <property type="match status" value="1"/>
</dbReference>
<feature type="transmembrane region" description="Helical" evidence="4">
    <location>
        <begin position="107"/>
        <end position="127"/>
    </location>
</feature>
<reference evidence="6" key="1">
    <citation type="journal article" date="2023" name="Mol. Phylogenet. Evol.">
        <title>Genome-scale phylogeny and comparative genomics of the fungal order Sordariales.</title>
        <authorList>
            <person name="Hensen N."/>
            <person name="Bonometti L."/>
            <person name="Westerberg I."/>
            <person name="Brannstrom I.O."/>
            <person name="Guillou S."/>
            <person name="Cros-Aarteil S."/>
            <person name="Calhoun S."/>
            <person name="Haridas S."/>
            <person name="Kuo A."/>
            <person name="Mondo S."/>
            <person name="Pangilinan J."/>
            <person name="Riley R."/>
            <person name="LaButti K."/>
            <person name="Andreopoulos B."/>
            <person name="Lipzen A."/>
            <person name="Chen C."/>
            <person name="Yan M."/>
            <person name="Daum C."/>
            <person name="Ng V."/>
            <person name="Clum A."/>
            <person name="Steindorff A."/>
            <person name="Ohm R.A."/>
            <person name="Martin F."/>
            <person name="Silar P."/>
            <person name="Natvig D.O."/>
            <person name="Lalanne C."/>
            <person name="Gautier V."/>
            <person name="Ament-Velasquez S.L."/>
            <person name="Kruys A."/>
            <person name="Hutchinson M.I."/>
            <person name="Powell A.J."/>
            <person name="Barry K."/>
            <person name="Miller A.N."/>
            <person name="Grigoriev I.V."/>
            <person name="Debuchy R."/>
            <person name="Gladieux P."/>
            <person name="Hiltunen Thoren M."/>
            <person name="Johannesson H."/>
        </authorList>
    </citation>
    <scope>NUCLEOTIDE SEQUENCE</scope>
    <source>
        <strain evidence="6">CBS 958.72</strain>
    </source>
</reference>
<keyword evidence="7" id="KW-1185">Reference proteome</keyword>
<dbReference type="InterPro" id="IPR036259">
    <property type="entry name" value="MFS_trans_sf"/>
</dbReference>
<reference evidence="6" key="2">
    <citation type="submission" date="2023-06" db="EMBL/GenBank/DDBJ databases">
        <authorList>
            <consortium name="Lawrence Berkeley National Laboratory"/>
            <person name="Haridas S."/>
            <person name="Hensen N."/>
            <person name="Bonometti L."/>
            <person name="Westerberg I."/>
            <person name="Brannstrom I.O."/>
            <person name="Guillou S."/>
            <person name="Cros-Aarteil S."/>
            <person name="Calhoun S."/>
            <person name="Kuo A."/>
            <person name="Mondo S."/>
            <person name="Pangilinan J."/>
            <person name="Riley R."/>
            <person name="Labutti K."/>
            <person name="Andreopoulos B."/>
            <person name="Lipzen A."/>
            <person name="Chen C."/>
            <person name="Yanf M."/>
            <person name="Daum C."/>
            <person name="Ng V."/>
            <person name="Clum A."/>
            <person name="Steindorff A."/>
            <person name="Ohm R."/>
            <person name="Martin F."/>
            <person name="Silar P."/>
            <person name="Natvig D."/>
            <person name="Lalanne C."/>
            <person name="Gautier V."/>
            <person name="Ament-Velasquez S.L."/>
            <person name="Kruys A."/>
            <person name="Hutchinson M.I."/>
            <person name="Powell A.J."/>
            <person name="Barry K."/>
            <person name="Miller A.N."/>
            <person name="Grigoriev I.V."/>
            <person name="Debuchy R."/>
            <person name="Gladieux P."/>
            <person name="Thoren M.H."/>
            <person name="Johannesson H."/>
        </authorList>
    </citation>
    <scope>NUCLEOTIDE SEQUENCE</scope>
    <source>
        <strain evidence="6">CBS 958.72</strain>
    </source>
</reference>
<comment type="subcellular location">
    <subcellularLocation>
        <location evidence="1">Cell inner membrane</location>
        <topology evidence="1">Multi-pass membrane protein</topology>
    </subcellularLocation>
</comment>
<feature type="transmembrane region" description="Helical" evidence="4">
    <location>
        <begin position="726"/>
        <end position="752"/>
    </location>
</feature>
<feature type="transmembrane region" description="Helical" evidence="4">
    <location>
        <begin position="179"/>
        <end position="204"/>
    </location>
</feature>
<gene>
    <name evidence="6" type="ORF">B0T24DRAFT_399445</name>
</gene>
<dbReference type="Gene3D" id="1.20.1250.20">
    <property type="entry name" value="MFS general substrate transporter like domains"/>
    <property type="match status" value="2"/>
</dbReference>
<keyword evidence="4" id="KW-0812">Transmembrane</keyword>
<feature type="transmembrane region" description="Helical" evidence="4">
    <location>
        <begin position="853"/>
        <end position="875"/>
    </location>
</feature>
<dbReference type="Pfam" id="PF20684">
    <property type="entry name" value="Fung_rhodopsin"/>
    <property type="match status" value="1"/>
</dbReference>
<dbReference type="GO" id="GO:0022857">
    <property type="term" value="F:transmembrane transporter activity"/>
    <property type="evidence" value="ECO:0007669"/>
    <property type="project" value="InterPro"/>
</dbReference>
<comment type="caution">
    <text evidence="6">The sequence shown here is derived from an EMBL/GenBank/DDBJ whole genome shotgun (WGS) entry which is preliminary data.</text>
</comment>
<feature type="transmembrane region" description="Helical" evidence="4">
    <location>
        <begin position="764"/>
        <end position="782"/>
    </location>
</feature>
<proteinExistence type="predicted"/>
<keyword evidence="2" id="KW-1003">Cell membrane</keyword>
<feature type="region of interest" description="Disordered" evidence="3">
    <location>
        <begin position="900"/>
        <end position="936"/>
    </location>
</feature>
<feature type="transmembrane region" description="Helical" evidence="4">
    <location>
        <begin position="624"/>
        <end position="643"/>
    </location>
</feature>
<feature type="transmembrane region" description="Helical" evidence="4">
    <location>
        <begin position="583"/>
        <end position="604"/>
    </location>
</feature>
<feature type="transmembrane region" description="Helical" evidence="4">
    <location>
        <begin position="826"/>
        <end position="847"/>
    </location>
</feature>
<evidence type="ECO:0000313" key="7">
    <source>
        <dbReference type="Proteomes" id="UP001287356"/>
    </source>
</evidence>
<evidence type="ECO:0000313" key="6">
    <source>
        <dbReference type="EMBL" id="KAK3365755.1"/>
    </source>
</evidence>
<name>A0AAE0JXF7_9PEZI</name>
<dbReference type="GO" id="GO:0005886">
    <property type="term" value="C:plasma membrane"/>
    <property type="evidence" value="ECO:0007669"/>
    <property type="project" value="UniProtKB-SubCell"/>
</dbReference>
<feature type="transmembrane region" description="Helical" evidence="4">
    <location>
        <begin position="516"/>
        <end position="537"/>
    </location>
</feature>
<dbReference type="Pfam" id="PF07690">
    <property type="entry name" value="MFS_1"/>
    <property type="match status" value="1"/>
</dbReference>
<organism evidence="6 7">
    <name type="scientific">Lasiosphaeria ovina</name>
    <dbReference type="NCBI Taxonomy" id="92902"/>
    <lineage>
        <taxon>Eukaryota</taxon>
        <taxon>Fungi</taxon>
        <taxon>Dikarya</taxon>
        <taxon>Ascomycota</taxon>
        <taxon>Pezizomycotina</taxon>
        <taxon>Sordariomycetes</taxon>
        <taxon>Sordariomycetidae</taxon>
        <taxon>Sordariales</taxon>
        <taxon>Lasiosphaeriaceae</taxon>
        <taxon>Lasiosphaeria</taxon>
    </lineage>
</organism>
<dbReference type="AlphaFoldDB" id="A0AAE0JXF7"/>